<dbReference type="Proteomes" id="UP000051295">
    <property type="component" value="Unassembled WGS sequence"/>
</dbReference>
<dbReference type="SUPFAM" id="SSF63999">
    <property type="entry name" value="Thiamin pyrophosphokinase, catalytic domain"/>
    <property type="match status" value="1"/>
</dbReference>
<evidence type="ECO:0000256" key="3">
    <source>
        <dbReference type="ARBA" id="ARBA00022777"/>
    </source>
</evidence>
<dbReference type="Gene3D" id="3.40.50.10240">
    <property type="entry name" value="Thiamin pyrophosphokinase, catalytic domain"/>
    <property type="match status" value="1"/>
</dbReference>
<dbReference type="InterPro" id="IPR006282">
    <property type="entry name" value="Thi_PPkinase"/>
</dbReference>
<dbReference type="RefSeq" id="WP_057791342.1">
    <property type="nucleotide sequence ID" value="NZ_LAXJ01000004.1"/>
</dbReference>
<keyword evidence="4" id="KW-0067">ATP-binding</keyword>
<evidence type="ECO:0000259" key="6">
    <source>
        <dbReference type="Pfam" id="PF04263"/>
    </source>
</evidence>
<reference evidence="7 8" key="1">
    <citation type="submission" date="2015-04" db="EMBL/GenBank/DDBJ databases">
        <title>The draft genome sequence of Roseovarius sp.R12b.</title>
        <authorList>
            <person name="Li G."/>
            <person name="Lai Q."/>
            <person name="Shao Z."/>
            <person name="Yan P."/>
        </authorList>
    </citation>
    <scope>NUCLEOTIDE SEQUENCE [LARGE SCALE GENOMIC DNA]</scope>
    <source>
        <strain evidence="7 8">R12B</strain>
    </source>
</reference>
<dbReference type="PANTHER" id="PTHR41299">
    <property type="entry name" value="THIAMINE PYROPHOSPHOKINASE"/>
    <property type="match status" value="1"/>
</dbReference>
<evidence type="ECO:0000256" key="5">
    <source>
        <dbReference type="NCBIfam" id="TIGR01378"/>
    </source>
</evidence>
<dbReference type="GO" id="GO:0006772">
    <property type="term" value="P:thiamine metabolic process"/>
    <property type="evidence" value="ECO:0007669"/>
    <property type="project" value="UniProtKB-UniRule"/>
</dbReference>
<dbReference type="InterPro" id="IPR007371">
    <property type="entry name" value="TPK_catalytic"/>
</dbReference>
<name>A0A0T5NXR8_9RHOB</name>
<dbReference type="InterPro" id="IPR036371">
    <property type="entry name" value="TPK_B1-bd_sf"/>
</dbReference>
<dbReference type="GO" id="GO:0016301">
    <property type="term" value="F:kinase activity"/>
    <property type="evidence" value="ECO:0007669"/>
    <property type="project" value="UniProtKB-KW"/>
</dbReference>
<evidence type="ECO:0000256" key="1">
    <source>
        <dbReference type="ARBA" id="ARBA00022679"/>
    </source>
</evidence>
<keyword evidence="3 7" id="KW-0418">Kinase</keyword>
<evidence type="ECO:0000313" key="8">
    <source>
        <dbReference type="Proteomes" id="UP000051295"/>
    </source>
</evidence>
<proteinExistence type="predicted"/>
<dbReference type="GO" id="GO:0030975">
    <property type="term" value="F:thiamine binding"/>
    <property type="evidence" value="ECO:0007669"/>
    <property type="project" value="InterPro"/>
</dbReference>
<dbReference type="GO" id="GO:0009229">
    <property type="term" value="P:thiamine diphosphate biosynthetic process"/>
    <property type="evidence" value="ECO:0007669"/>
    <property type="project" value="InterPro"/>
</dbReference>
<gene>
    <name evidence="7" type="ORF">XM53_06030</name>
</gene>
<keyword evidence="1" id="KW-0808">Transferase</keyword>
<dbReference type="EC" id="2.7.6.2" evidence="5"/>
<dbReference type="InterPro" id="IPR053149">
    <property type="entry name" value="TPK"/>
</dbReference>
<feature type="domain" description="Thiamin pyrophosphokinase catalytic" evidence="6">
    <location>
        <begin position="31"/>
        <end position="119"/>
    </location>
</feature>
<protein>
    <recommendedName>
        <fullName evidence="5">Thiamine diphosphokinase</fullName>
        <ecNumber evidence="5">2.7.6.2</ecNumber>
    </recommendedName>
</protein>
<sequence length="225" mass="23615">MIVQHSDPVTLVGGGQLDESDLNRALAVGPQIIAADSGADAVRQAGLVPSAVIGDFDSLSDETRNSLSPELLHHIPEQDSTDFEKCLGNVDAPLVLGVGFTGRRIDHHLANLNTLVRYPERRCLLLDGTDIVFLAPPSIALDLAPGTPVSLFPFGVVEGMSEGLEWPISGLTFTPDGRVGTSNRATGPISIHLTAPKMLLILPASAFEAAASVLVQNASTWPIAA</sequence>
<dbReference type="OrthoDB" id="7057856at2"/>
<dbReference type="SUPFAM" id="SSF63862">
    <property type="entry name" value="Thiamin pyrophosphokinase, substrate-binding domain"/>
    <property type="match status" value="1"/>
</dbReference>
<keyword evidence="2" id="KW-0547">Nucleotide-binding</keyword>
<dbReference type="AlphaFoldDB" id="A0A0T5NXR8"/>
<dbReference type="CDD" id="cd07995">
    <property type="entry name" value="TPK"/>
    <property type="match status" value="1"/>
</dbReference>
<dbReference type="STRING" id="1641875.XM53_06030"/>
<evidence type="ECO:0000256" key="2">
    <source>
        <dbReference type="ARBA" id="ARBA00022741"/>
    </source>
</evidence>
<keyword evidence="8" id="KW-1185">Reference proteome</keyword>
<dbReference type="GO" id="GO:0005524">
    <property type="term" value="F:ATP binding"/>
    <property type="evidence" value="ECO:0007669"/>
    <property type="project" value="UniProtKB-KW"/>
</dbReference>
<organism evidence="7 8">
    <name type="scientific">Roseovarius atlanticus</name>
    <dbReference type="NCBI Taxonomy" id="1641875"/>
    <lineage>
        <taxon>Bacteria</taxon>
        <taxon>Pseudomonadati</taxon>
        <taxon>Pseudomonadota</taxon>
        <taxon>Alphaproteobacteria</taxon>
        <taxon>Rhodobacterales</taxon>
        <taxon>Roseobacteraceae</taxon>
        <taxon>Roseovarius</taxon>
    </lineage>
</organism>
<evidence type="ECO:0000256" key="4">
    <source>
        <dbReference type="ARBA" id="ARBA00022840"/>
    </source>
</evidence>
<comment type="caution">
    <text evidence="7">The sequence shown here is derived from an EMBL/GenBank/DDBJ whole genome shotgun (WGS) entry which is preliminary data.</text>
</comment>
<dbReference type="InterPro" id="IPR036759">
    <property type="entry name" value="TPK_catalytic_sf"/>
</dbReference>
<accession>A0A0T5NXR8</accession>
<dbReference type="Pfam" id="PF04263">
    <property type="entry name" value="TPK_catalytic"/>
    <property type="match status" value="1"/>
</dbReference>
<evidence type="ECO:0000313" key="7">
    <source>
        <dbReference type="EMBL" id="KRS13614.1"/>
    </source>
</evidence>
<dbReference type="GO" id="GO:0004788">
    <property type="term" value="F:thiamine diphosphokinase activity"/>
    <property type="evidence" value="ECO:0007669"/>
    <property type="project" value="UniProtKB-UniRule"/>
</dbReference>
<dbReference type="PANTHER" id="PTHR41299:SF1">
    <property type="entry name" value="THIAMINE PYROPHOSPHOKINASE"/>
    <property type="match status" value="1"/>
</dbReference>
<dbReference type="EMBL" id="LAXJ01000004">
    <property type="protein sequence ID" value="KRS13614.1"/>
    <property type="molecule type" value="Genomic_DNA"/>
</dbReference>
<dbReference type="PATRIC" id="fig|1641875.4.peg.3513"/>
<dbReference type="NCBIfam" id="TIGR01378">
    <property type="entry name" value="thi_PPkinase"/>
    <property type="match status" value="1"/>
</dbReference>